<reference evidence="2" key="1">
    <citation type="submission" date="2020-04" db="EMBL/GenBank/DDBJ databases">
        <authorList>
            <person name="Zhang T."/>
        </authorList>
    </citation>
    <scope>NUCLEOTIDE SEQUENCE</scope>
    <source>
        <strain evidence="2">HKST-UBA02</strain>
    </source>
</reference>
<evidence type="ECO:0000313" key="2">
    <source>
        <dbReference type="EMBL" id="MCA9757834.1"/>
    </source>
</evidence>
<dbReference type="Proteomes" id="UP000739538">
    <property type="component" value="Unassembled WGS sequence"/>
</dbReference>
<dbReference type="AlphaFoldDB" id="A0A956SFT9"/>
<dbReference type="PANTHER" id="PTHR30137">
    <property type="entry name" value="LUCIFERASE-LIKE MONOOXYGENASE"/>
    <property type="match status" value="1"/>
</dbReference>
<name>A0A956SFT9_UNCEI</name>
<dbReference type="GO" id="GO:0005829">
    <property type="term" value="C:cytosol"/>
    <property type="evidence" value="ECO:0007669"/>
    <property type="project" value="TreeGrafter"/>
</dbReference>
<dbReference type="PANTHER" id="PTHR30137:SF6">
    <property type="entry name" value="LUCIFERASE-LIKE MONOOXYGENASE"/>
    <property type="match status" value="1"/>
</dbReference>
<accession>A0A956SFT9</accession>
<dbReference type="InterPro" id="IPR036661">
    <property type="entry name" value="Luciferase-like_sf"/>
</dbReference>
<reference evidence="2" key="2">
    <citation type="journal article" date="2021" name="Microbiome">
        <title>Successional dynamics and alternative stable states in a saline activated sludge microbial community over 9 years.</title>
        <authorList>
            <person name="Wang Y."/>
            <person name="Ye J."/>
            <person name="Ju F."/>
            <person name="Liu L."/>
            <person name="Boyd J.A."/>
            <person name="Deng Y."/>
            <person name="Parks D.H."/>
            <person name="Jiang X."/>
            <person name="Yin X."/>
            <person name="Woodcroft B.J."/>
            <person name="Tyson G.W."/>
            <person name="Hugenholtz P."/>
            <person name="Polz M.F."/>
            <person name="Zhang T."/>
        </authorList>
    </citation>
    <scope>NUCLEOTIDE SEQUENCE</scope>
    <source>
        <strain evidence="2">HKST-UBA02</strain>
    </source>
</reference>
<evidence type="ECO:0000259" key="1">
    <source>
        <dbReference type="Pfam" id="PF00296"/>
    </source>
</evidence>
<dbReference type="SUPFAM" id="SSF51679">
    <property type="entry name" value="Bacterial luciferase-like"/>
    <property type="match status" value="1"/>
</dbReference>
<sequence length="328" mass="34640">MKLSLFSLVPGVRVDEEPDLYEAALARAELADELGFHCFWVAEHHARSISKMPSPAVFLAAASQRTDRIRLGVAVAVLPMRDPLLLAEDYAMVDRLSRGRLELGVGSGVSPVEYAALGIDSADKSARFAESLRVLRQAWAGTGGEVRSEGRTYGDLICGVDLVQCPTPPIWRAAGSAQSARAAGEEGDSVLFLAAPDLGNHREIEEMAAAHRRGLEAEGKRSVRAGAAVFTAVAATDEAAEARAANSFDRMATARGQEPQGQEVAAAAAASGRGFIGGPEAMAASLHRLEELGITDALLWLDFGGASETEIEESMRILASEVMPGFPG</sequence>
<dbReference type="GO" id="GO:0016705">
    <property type="term" value="F:oxidoreductase activity, acting on paired donors, with incorporation or reduction of molecular oxygen"/>
    <property type="evidence" value="ECO:0007669"/>
    <property type="project" value="InterPro"/>
</dbReference>
<dbReference type="Gene3D" id="3.20.20.30">
    <property type="entry name" value="Luciferase-like domain"/>
    <property type="match status" value="1"/>
</dbReference>
<dbReference type="InterPro" id="IPR050766">
    <property type="entry name" value="Bact_Lucif_Oxidored"/>
</dbReference>
<dbReference type="EMBL" id="JAGQHS010000123">
    <property type="protein sequence ID" value="MCA9757834.1"/>
    <property type="molecule type" value="Genomic_DNA"/>
</dbReference>
<proteinExistence type="predicted"/>
<feature type="domain" description="Luciferase-like" evidence="1">
    <location>
        <begin position="13"/>
        <end position="295"/>
    </location>
</feature>
<dbReference type="Pfam" id="PF00296">
    <property type="entry name" value="Bac_luciferase"/>
    <property type="match status" value="1"/>
</dbReference>
<dbReference type="InterPro" id="IPR011251">
    <property type="entry name" value="Luciferase-like_dom"/>
</dbReference>
<protein>
    <submittedName>
        <fullName evidence="2">LLM class flavin-dependent oxidoreductase</fullName>
    </submittedName>
</protein>
<comment type="caution">
    <text evidence="2">The sequence shown here is derived from an EMBL/GenBank/DDBJ whole genome shotgun (WGS) entry which is preliminary data.</text>
</comment>
<organism evidence="2 3">
    <name type="scientific">Eiseniibacteriota bacterium</name>
    <dbReference type="NCBI Taxonomy" id="2212470"/>
    <lineage>
        <taxon>Bacteria</taxon>
        <taxon>Candidatus Eiseniibacteriota</taxon>
    </lineage>
</organism>
<evidence type="ECO:0000313" key="3">
    <source>
        <dbReference type="Proteomes" id="UP000739538"/>
    </source>
</evidence>
<gene>
    <name evidence="2" type="ORF">KDA27_18730</name>
</gene>